<accession>A0A8S4P1H6</accession>
<feature type="chain" id="PRO_5035779152" evidence="1">
    <location>
        <begin position="19"/>
        <end position="512"/>
    </location>
</feature>
<evidence type="ECO:0000256" key="1">
    <source>
        <dbReference type="SAM" id="SignalP"/>
    </source>
</evidence>
<protein>
    <submittedName>
        <fullName evidence="2">Uncharacterized protein</fullName>
    </submittedName>
</protein>
<dbReference type="InterPro" id="IPR009199">
    <property type="entry name" value="PhoPQ-act_pathogen-rel_PqaA"/>
</dbReference>
<dbReference type="Pfam" id="PF10142">
    <property type="entry name" value="PhoPQ_related"/>
    <property type="match status" value="1"/>
</dbReference>
<dbReference type="EMBL" id="CAIIXF020000007">
    <property type="protein sequence ID" value="CAH1788180.1"/>
    <property type="molecule type" value="Genomic_DNA"/>
</dbReference>
<name>A0A8S4P1H6_OWEFU</name>
<keyword evidence="1" id="KW-0732">Signal</keyword>
<dbReference type="PIRSF" id="PIRSF014728">
    <property type="entry name" value="PqaA"/>
    <property type="match status" value="1"/>
</dbReference>
<evidence type="ECO:0000313" key="2">
    <source>
        <dbReference type="EMBL" id="CAH1788180.1"/>
    </source>
</evidence>
<proteinExistence type="predicted"/>
<dbReference type="InterPro" id="IPR029058">
    <property type="entry name" value="AB_hydrolase_fold"/>
</dbReference>
<dbReference type="SUPFAM" id="SSF53474">
    <property type="entry name" value="alpha/beta-Hydrolases"/>
    <property type="match status" value="1"/>
</dbReference>
<dbReference type="PANTHER" id="PTHR31497">
    <property type="entry name" value="AUTOCRINE PROLIFERATION REPRESSOR PROTEIN A"/>
    <property type="match status" value="1"/>
</dbReference>
<dbReference type="Proteomes" id="UP000749559">
    <property type="component" value="Unassembled WGS sequence"/>
</dbReference>
<dbReference type="PANTHER" id="PTHR31497:SF0">
    <property type="entry name" value="AUTOCRINE PROLIFERATION REPRESSOR PROTEIN A"/>
    <property type="match status" value="1"/>
</dbReference>
<keyword evidence="3" id="KW-1185">Reference proteome</keyword>
<sequence length="512" mass="58848">METRVFLVLLLLGGEAIGANWDWGTRSPLDNYVNREDNTYTWSLLETYRVDAGNADEIEDTTVYVLNMTSQTWKDGNYSSRPVWYHHLTIAIPDEVTEFEHSFMWIGGGRNREIDEPPTPDSDTFVMATASFAFETQSCASYLKQIPNQPVFLPMSDDPSRSRSEDAIIAWTWRYFIETNGTDPDVLLRNPMTKAVMRAFDTVTTFAQQQNTRFNIQKFLPSGASKRGWTTWMVGCVDRRVFAMAPIVLSVLKLQETVNYHYRAYGGWSFAFNDYWSQNVTQYINDPRTKMMADVIDPYSYRTRLTMPKMVIQATGDEFFRPDEPNVWFHDLLGPKYLWIVENTHHGLTFAELDIFNNMVSFFGSTTKNYTLPEFNWTLSQSDGSGAIDVFTPQQIPLRVSTWYGESADGLRGDIRRDFRWAVASEEFPGEVDINPVVWDEDTLAIEEIVEDRHWRATFNEPAEGWLGFFVEVVFENDDGDELEFTTELNVIPPTWPFPACGSPEACKGTIV</sequence>
<reference evidence="2" key="1">
    <citation type="submission" date="2022-03" db="EMBL/GenBank/DDBJ databases">
        <authorList>
            <person name="Martin C."/>
        </authorList>
    </citation>
    <scope>NUCLEOTIDE SEQUENCE</scope>
</reference>
<gene>
    <name evidence="2" type="ORF">OFUS_LOCUS13760</name>
</gene>
<evidence type="ECO:0000313" key="3">
    <source>
        <dbReference type="Proteomes" id="UP000749559"/>
    </source>
</evidence>
<comment type="caution">
    <text evidence="2">The sequence shown here is derived from an EMBL/GenBank/DDBJ whole genome shotgun (WGS) entry which is preliminary data.</text>
</comment>
<organism evidence="2 3">
    <name type="scientific">Owenia fusiformis</name>
    <name type="common">Polychaete worm</name>
    <dbReference type="NCBI Taxonomy" id="6347"/>
    <lineage>
        <taxon>Eukaryota</taxon>
        <taxon>Metazoa</taxon>
        <taxon>Spiralia</taxon>
        <taxon>Lophotrochozoa</taxon>
        <taxon>Annelida</taxon>
        <taxon>Polychaeta</taxon>
        <taxon>Sedentaria</taxon>
        <taxon>Canalipalpata</taxon>
        <taxon>Sabellida</taxon>
        <taxon>Oweniida</taxon>
        <taxon>Oweniidae</taxon>
        <taxon>Owenia</taxon>
    </lineage>
</organism>
<dbReference type="Gene3D" id="3.40.50.1820">
    <property type="entry name" value="alpha/beta hydrolase"/>
    <property type="match status" value="1"/>
</dbReference>
<feature type="signal peptide" evidence="1">
    <location>
        <begin position="1"/>
        <end position="18"/>
    </location>
</feature>
<dbReference type="OrthoDB" id="2020799at2759"/>
<dbReference type="AlphaFoldDB" id="A0A8S4P1H6"/>